<sequence>MSEAALFRARADQESANAAAASLENVRDRAERAAKAWSAMADRAEQTLAMRERREAARTAA</sequence>
<accession>A0ABS0XMW6</accession>
<evidence type="ECO:0000256" key="1">
    <source>
        <dbReference type="SAM" id="MobiDB-lite"/>
    </source>
</evidence>
<organism evidence="2 3">
    <name type="scientific">Sphingomonas mollis</name>
    <dbReference type="NCBI Taxonomy" id="2795726"/>
    <lineage>
        <taxon>Bacteria</taxon>
        <taxon>Pseudomonadati</taxon>
        <taxon>Pseudomonadota</taxon>
        <taxon>Alphaproteobacteria</taxon>
        <taxon>Sphingomonadales</taxon>
        <taxon>Sphingomonadaceae</taxon>
        <taxon>Sphingomonas</taxon>
    </lineage>
</organism>
<comment type="caution">
    <text evidence="2">The sequence shown here is derived from an EMBL/GenBank/DDBJ whole genome shotgun (WGS) entry which is preliminary data.</text>
</comment>
<dbReference type="EMBL" id="JAELXS010000003">
    <property type="protein sequence ID" value="MBJ6121357.1"/>
    <property type="molecule type" value="Genomic_DNA"/>
</dbReference>
<evidence type="ECO:0000313" key="2">
    <source>
        <dbReference type="EMBL" id="MBJ6121357.1"/>
    </source>
</evidence>
<feature type="region of interest" description="Disordered" evidence="1">
    <location>
        <begin position="1"/>
        <end position="25"/>
    </location>
</feature>
<reference evidence="3" key="1">
    <citation type="submission" date="2020-12" db="EMBL/GenBank/DDBJ databases">
        <title>Hymenobacter sp.</title>
        <authorList>
            <person name="Kim M.K."/>
        </authorList>
    </citation>
    <scope>NUCLEOTIDE SEQUENCE [LARGE SCALE GENOMIC DNA]</scope>
    <source>
        <strain evidence="3">BT553</strain>
    </source>
</reference>
<gene>
    <name evidence="2" type="ORF">JAO74_06080</name>
</gene>
<dbReference type="RefSeq" id="WP_199036194.1">
    <property type="nucleotide sequence ID" value="NZ_JAELXS010000003.1"/>
</dbReference>
<dbReference type="Proteomes" id="UP000640426">
    <property type="component" value="Unassembled WGS sequence"/>
</dbReference>
<protein>
    <submittedName>
        <fullName evidence="2">Uncharacterized protein</fullName>
    </submittedName>
</protein>
<proteinExistence type="predicted"/>
<name>A0ABS0XMW6_9SPHN</name>
<keyword evidence="3" id="KW-1185">Reference proteome</keyword>
<evidence type="ECO:0000313" key="3">
    <source>
        <dbReference type="Proteomes" id="UP000640426"/>
    </source>
</evidence>